<dbReference type="EMBL" id="JARKHS020006105">
    <property type="protein sequence ID" value="KAK8782933.1"/>
    <property type="molecule type" value="Genomic_DNA"/>
</dbReference>
<comment type="caution">
    <text evidence="3">The sequence shown here is derived from an EMBL/GenBank/DDBJ whole genome shotgun (WGS) entry which is preliminary data.</text>
</comment>
<feature type="region of interest" description="Disordered" evidence="1">
    <location>
        <begin position="186"/>
        <end position="210"/>
    </location>
</feature>
<evidence type="ECO:0000256" key="2">
    <source>
        <dbReference type="SAM" id="Phobius"/>
    </source>
</evidence>
<keyword evidence="2" id="KW-1133">Transmembrane helix</keyword>
<evidence type="ECO:0000313" key="3">
    <source>
        <dbReference type="EMBL" id="KAK8782933.1"/>
    </source>
</evidence>
<feature type="transmembrane region" description="Helical" evidence="2">
    <location>
        <begin position="154"/>
        <end position="172"/>
    </location>
</feature>
<dbReference type="Proteomes" id="UP001321473">
    <property type="component" value="Unassembled WGS sequence"/>
</dbReference>
<keyword evidence="2" id="KW-0472">Membrane</keyword>
<keyword evidence="2" id="KW-0812">Transmembrane</keyword>
<name>A0AAQ4F7T7_AMBAM</name>
<evidence type="ECO:0000256" key="1">
    <source>
        <dbReference type="SAM" id="MobiDB-lite"/>
    </source>
</evidence>
<sequence length="210" mass="23628">MTAEKPEHKGSQSAVRVTDDNITAPLCSSILARVTCDKPHRRLRIVETNVPLLLAMGISVARDLGFLHGGCTDERVTNFSNEHRHVFRGTFIAYVDHVRDVAECFSSEANHRWLLPWIVWCFFNIVYIFVIAVMQVLAAVFASSTHALGSAMGSWIGFFVSVYFLKCVLAYYQTLQCEAELKPQPEPEATEPLRSCQPDEEPHCSKNMHA</sequence>
<organism evidence="3 4">
    <name type="scientific">Amblyomma americanum</name>
    <name type="common">Lone star tick</name>
    <dbReference type="NCBI Taxonomy" id="6943"/>
    <lineage>
        <taxon>Eukaryota</taxon>
        <taxon>Metazoa</taxon>
        <taxon>Ecdysozoa</taxon>
        <taxon>Arthropoda</taxon>
        <taxon>Chelicerata</taxon>
        <taxon>Arachnida</taxon>
        <taxon>Acari</taxon>
        <taxon>Parasitiformes</taxon>
        <taxon>Ixodida</taxon>
        <taxon>Ixodoidea</taxon>
        <taxon>Ixodidae</taxon>
        <taxon>Amblyomminae</taxon>
        <taxon>Amblyomma</taxon>
    </lineage>
</organism>
<protein>
    <submittedName>
        <fullName evidence="3">Uncharacterized protein</fullName>
    </submittedName>
</protein>
<accession>A0AAQ4F7T7</accession>
<gene>
    <name evidence="3" type="ORF">V5799_015726</name>
</gene>
<dbReference type="AlphaFoldDB" id="A0AAQ4F7T7"/>
<keyword evidence="4" id="KW-1185">Reference proteome</keyword>
<evidence type="ECO:0000313" key="4">
    <source>
        <dbReference type="Proteomes" id="UP001321473"/>
    </source>
</evidence>
<proteinExistence type="predicted"/>
<feature type="transmembrane region" description="Helical" evidence="2">
    <location>
        <begin position="117"/>
        <end position="142"/>
    </location>
</feature>
<reference evidence="3 4" key="1">
    <citation type="journal article" date="2023" name="Arcadia Sci">
        <title>De novo assembly of a long-read Amblyomma americanum tick genome.</title>
        <authorList>
            <person name="Chou S."/>
            <person name="Poskanzer K.E."/>
            <person name="Rollins M."/>
            <person name="Thuy-Boun P.S."/>
        </authorList>
    </citation>
    <scope>NUCLEOTIDE SEQUENCE [LARGE SCALE GENOMIC DNA]</scope>
    <source>
        <strain evidence="3">F_SG_1</strain>
        <tissue evidence="3">Salivary glands</tissue>
    </source>
</reference>